<protein>
    <recommendedName>
        <fullName evidence="5">Molecular chaperone HtpG</fullName>
    </recommendedName>
</protein>
<dbReference type="GO" id="GO:0051082">
    <property type="term" value="F:unfolded protein binding"/>
    <property type="evidence" value="ECO:0007669"/>
    <property type="project" value="InterPro"/>
</dbReference>
<dbReference type="Proteomes" id="UP000283543">
    <property type="component" value="Unassembled WGS sequence"/>
</dbReference>
<organism evidence="3 4">
    <name type="scientific">Aphanomyces astaci</name>
    <name type="common">Crayfish plague agent</name>
    <dbReference type="NCBI Taxonomy" id="112090"/>
    <lineage>
        <taxon>Eukaryota</taxon>
        <taxon>Sar</taxon>
        <taxon>Stramenopiles</taxon>
        <taxon>Oomycota</taxon>
        <taxon>Saprolegniomycetes</taxon>
        <taxon>Saprolegniales</taxon>
        <taxon>Verrucalvaceae</taxon>
        <taxon>Aphanomyces</taxon>
    </lineage>
</organism>
<dbReference type="GO" id="GO:0140662">
    <property type="term" value="F:ATP-dependent protein folding chaperone"/>
    <property type="evidence" value="ECO:0007669"/>
    <property type="project" value="InterPro"/>
</dbReference>
<dbReference type="InterPro" id="IPR020568">
    <property type="entry name" value="Ribosomal_Su5_D2-typ_SF"/>
</dbReference>
<comment type="caution">
    <text evidence="3">The sequence shown here is derived from an EMBL/GenBank/DDBJ whole genome shotgun (WGS) entry which is preliminary data.</text>
</comment>
<dbReference type="FunFam" id="3.40.50.11260:FF:000004">
    <property type="entry name" value="Heat shock protein 75 mitochondrial"/>
    <property type="match status" value="1"/>
</dbReference>
<dbReference type="InterPro" id="IPR037196">
    <property type="entry name" value="HSP90_C"/>
</dbReference>
<gene>
    <name evidence="3" type="ORF">DYB34_012485</name>
</gene>
<evidence type="ECO:0000313" key="3">
    <source>
        <dbReference type="EMBL" id="RHY51653.1"/>
    </source>
</evidence>
<comment type="similarity">
    <text evidence="1">Belongs to the heat shock protein 90 family.</text>
</comment>
<accession>A0A3R6VT11</accession>
<name>A0A3R6VT11_APHAT</name>
<dbReference type="Gene3D" id="3.30.230.80">
    <property type="match status" value="1"/>
</dbReference>
<keyword evidence="2" id="KW-0143">Chaperone</keyword>
<dbReference type="SUPFAM" id="SSF54211">
    <property type="entry name" value="Ribosomal protein S5 domain 2-like"/>
    <property type="match status" value="1"/>
</dbReference>
<dbReference type="GO" id="GO:0016887">
    <property type="term" value="F:ATP hydrolysis activity"/>
    <property type="evidence" value="ECO:0007669"/>
    <property type="project" value="InterPro"/>
</dbReference>
<dbReference type="FunFam" id="1.20.120.790:FF:000004">
    <property type="entry name" value="Heat shock protein 75 kDa"/>
    <property type="match status" value="1"/>
</dbReference>
<evidence type="ECO:0008006" key="5">
    <source>
        <dbReference type="Google" id="ProtNLM"/>
    </source>
</evidence>
<dbReference type="GO" id="GO:0005524">
    <property type="term" value="F:ATP binding"/>
    <property type="evidence" value="ECO:0007669"/>
    <property type="project" value="InterPro"/>
</dbReference>
<dbReference type="Gene3D" id="3.40.50.11260">
    <property type="match status" value="1"/>
</dbReference>
<dbReference type="InterPro" id="IPR001404">
    <property type="entry name" value="Hsp90_fam"/>
</dbReference>
<feature type="non-terminal residue" evidence="3">
    <location>
        <position position="1"/>
    </location>
</feature>
<dbReference type="Gene3D" id="1.20.120.790">
    <property type="entry name" value="Heat shock protein 90, C-terminal domain"/>
    <property type="match status" value="1"/>
</dbReference>
<evidence type="ECO:0000313" key="4">
    <source>
        <dbReference type="Proteomes" id="UP000283543"/>
    </source>
</evidence>
<reference evidence="3 4" key="1">
    <citation type="submission" date="2018-08" db="EMBL/GenBank/DDBJ databases">
        <title>Aphanomyces genome sequencing and annotation.</title>
        <authorList>
            <person name="Minardi D."/>
            <person name="Oidtmann B."/>
            <person name="Van Der Giezen M."/>
            <person name="Studholme D.J."/>
        </authorList>
    </citation>
    <scope>NUCLEOTIDE SEQUENCE [LARGE SCALE GENOMIC DNA]</scope>
    <source>
        <strain evidence="3 4">Si</strain>
    </source>
</reference>
<dbReference type="PANTHER" id="PTHR11528">
    <property type="entry name" value="HEAT SHOCK PROTEIN 90 FAMILY MEMBER"/>
    <property type="match status" value="1"/>
</dbReference>
<sequence length="341" mass="38512">VSLYSRKVLIERHSPDILPDWMRFVRGVVDSEDLPLSLSREKMQDSRLLAKMKDVLTRRILKFLDEQARKDPEKFDQFFAEFGQFIKEGVCMDFQNKAGLSKLLRYESSALDQGKTTSLDEYVSRAPPDQNEIYYLCAPSRELAFQSPYYEAFKYVVTTLTNKEVLLVYHSMDDFVMNSVGEFNTRKVVSAEAAKLDVQEDHDTTDKLTEADANLLTAWLSLQLEASVTKVEVTNRLHDSPAVVTDHESASVRRMMQMVNQSQGGGGLPTSSKHVLQINPRHPIVVKLHQLRTTNEPLAAKIAAQVHTNACLSAGLVEDGRIMIGDLNVLLDELLTHSLKK</sequence>
<dbReference type="Pfam" id="PF00183">
    <property type="entry name" value="HSP90"/>
    <property type="match status" value="1"/>
</dbReference>
<proteinExistence type="inferred from homology"/>
<evidence type="ECO:0000256" key="2">
    <source>
        <dbReference type="ARBA" id="ARBA00023186"/>
    </source>
</evidence>
<evidence type="ECO:0000256" key="1">
    <source>
        <dbReference type="ARBA" id="ARBA00008239"/>
    </source>
</evidence>
<dbReference type="SUPFAM" id="SSF110942">
    <property type="entry name" value="HSP90 C-terminal domain"/>
    <property type="match status" value="1"/>
</dbReference>
<dbReference type="EMBL" id="QUTB01006102">
    <property type="protein sequence ID" value="RHY51653.1"/>
    <property type="molecule type" value="Genomic_DNA"/>
</dbReference>
<dbReference type="AlphaFoldDB" id="A0A3R6VT11"/>